<name>A0ABM0LV22_SACKO</name>
<dbReference type="Proteomes" id="UP000694865">
    <property type="component" value="Unplaced"/>
</dbReference>
<dbReference type="SUPFAM" id="SSF57667">
    <property type="entry name" value="beta-beta-alpha zinc fingers"/>
    <property type="match status" value="4"/>
</dbReference>
<dbReference type="RefSeq" id="XP_006811613.1">
    <property type="nucleotide sequence ID" value="XM_006811550.1"/>
</dbReference>
<dbReference type="Gene3D" id="3.30.160.60">
    <property type="entry name" value="Classic Zinc Finger"/>
    <property type="match status" value="6"/>
</dbReference>
<organism evidence="7 8">
    <name type="scientific">Saccoglossus kowalevskii</name>
    <name type="common">Acorn worm</name>
    <dbReference type="NCBI Taxonomy" id="10224"/>
    <lineage>
        <taxon>Eukaryota</taxon>
        <taxon>Metazoa</taxon>
        <taxon>Hemichordata</taxon>
        <taxon>Enteropneusta</taxon>
        <taxon>Harrimaniidae</taxon>
        <taxon>Saccoglossus</taxon>
    </lineage>
</organism>
<protein>
    <submittedName>
        <fullName evidence="8">Zinc finger protein 43-like</fullName>
    </submittedName>
</protein>
<evidence type="ECO:0000313" key="8">
    <source>
        <dbReference type="RefSeq" id="XP_006811613.1"/>
    </source>
</evidence>
<dbReference type="GeneID" id="102805520"/>
<evidence type="ECO:0000256" key="3">
    <source>
        <dbReference type="ARBA" id="ARBA00022771"/>
    </source>
</evidence>
<evidence type="ECO:0000256" key="4">
    <source>
        <dbReference type="ARBA" id="ARBA00022833"/>
    </source>
</evidence>
<feature type="domain" description="C2H2-type" evidence="6">
    <location>
        <begin position="347"/>
        <end position="374"/>
    </location>
</feature>
<dbReference type="PANTHER" id="PTHR24408">
    <property type="entry name" value="ZINC FINGER PROTEIN"/>
    <property type="match status" value="1"/>
</dbReference>
<gene>
    <name evidence="8" type="primary">LOC102805520</name>
</gene>
<keyword evidence="3 5" id="KW-0863">Zinc-finger</keyword>
<feature type="domain" description="C2H2-type" evidence="6">
    <location>
        <begin position="459"/>
        <end position="482"/>
    </location>
</feature>
<dbReference type="InterPro" id="IPR036236">
    <property type="entry name" value="Znf_C2H2_sf"/>
</dbReference>
<keyword evidence="4" id="KW-0862">Zinc</keyword>
<dbReference type="SMART" id="SM00355">
    <property type="entry name" value="ZnF_C2H2"/>
    <property type="match status" value="11"/>
</dbReference>
<keyword evidence="7" id="KW-1185">Reference proteome</keyword>
<keyword evidence="2" id="KW-0677">Repeat</keyword>
<feature type="domain" description="C2H2-type" evidence="6">
    <location>
        <begin position="487"/>
        <end position="514"/>
    </location>
</feature>
<feature type="domain" description="C2H2-type" evidence="6">
    <location>
        <begin position="374"/>
        <end position="396"/>
    </location>
</feature>
<evidence type="ECO:0000256" key="1">
    <source>
        <dbReference type="ARBA" id="ARBA00022723"/>
    </source>
</evidence>
<proteinExistence type="predicted"/>
<dbReference type="PROSITE" id="PS00028">
    <property type="entry name" value="ZINC_FINGER_C2H2_1"/>
    <property type="match status" value="7"/>
</dbReference>
<sequence length="583" mass="67389">MEPFSSCDEPDFLTEKRALFQKALDLTSKFRANVFIIVAENGKASEYWGSVDFVKEYHTTGLKVRSHDVGIFPAMSSDIYLDSNPVLHPTMIPESKTELYPTEISEHQQGMETADVKKQKFNFHGNESQGIGSSLVVVKCENDPNKFSLEEEDYSNNMNEEGHYVVMETKESEIEGINRNDGIEELHVEEMFEINDSVAMENEKLNASNVDGLDAINCDSNNCDRQTKAKRVKFQKFTVEEKILRLSRLYRESHSSKEFVCDRCGVWFATLAAWKIHESEDTCSKRKCRYCGVGPLMHQELQEHKLQNHARKIPLRVCTICDKDFLYFNTLQTHLLKEHGIEQKRKYRCEECEKNFHSGSDLNKHKLLHGERKYTCSICDKKLVTAKLLAKHEETHGKIYKCELCDGHFASAINLKQHIKGQHTKEGLLSCPICQKSSVSSYQLSYHMASAHDQFDELVHCKYCNKAFKHQVNLKLHVKSQHILPSFLCEICGKQFRGARQLQLHRAVHTEKREQCPICFKYFTARKHMKRHIVVVHSDEKPWQCDECDYSCKLGDSLQQHKKIHIKNNVPVQYTDTLQSAIL</sequence>
<keyword evidence="1" id="KW-0479">Metal-binding</keyword>
<feature type="domain" description="C2H2-type" evidence="6">
    <location>
        <begin position="400"/>
        <end position="428"/>
    </location>
</feature>
<dbReference type="PANTHER" id="PTHR24408:SF64">
    <property type="entry name" value="LINKING IMMUNITY AND METABOLISM-RELATED"/>
    <property type="match status" value="1"/>
</dbReference>
<evidence type="ECO:0000256" key="5">
    <source>
        <dbReference type="PROSITE-ProRule" id="PRU00042"/>
    </source>
</evidence>
<feature type="domain" description="C2H2-type" evidence="6">
    <location>
        <begin position="514"/>
        <end position="542"/>
    </location>
</feature>
<dbReference type="InterPro" id="IPR013087">
    <property type="entry name" value="Znf_C2H2_type"/>
</dbReference>
<reference evidence="8" key="1">
    <citation type="submission" date="2025-08" db="UniProtKB">
        <authorList>
            <consortium name="RefSeq"/>
        </authorList>
    </citation>
    <scope>IDENTIFICATION</scope>
    <source>
        <tissue evidence="8">Testes</tissue>
    </source>
</reference>
<dbReference type="Pfam" id="PF00096">
    <property type="entry name" value="zf-C2H2"/>
    <property type="match status" value="4"/>
</dbReference>
<evidence type="ECO:0000259" key="6">
    <source>
        <dbReference type="PROSITE" id="PS50157"/>
    </source>
</evidence>
<dbReference type="PROSITE" id="PS50157">
    <property type="entry name" value="ZINC_FINGER_C2H2_2"/>
    <property type="match status" value="7"/>
</dbReference>
<accession>A0ABM0LV22</accession>
<evidence type="ECO:0000256" key="2">
    <source>
        <dbReference type="ARBA" id="ARBA00022737"/>
    </source>
</evidence>
<feature type="domain" description="C2H2-type" evidence="6">
    <location>
        <begin position="543"/>
        <end position="570"/>
    </location>
</feature>
<evidence type="ECO:0000313" key="7">
    <source>
        <dbReference type="Proteomes" id="UP000694865"/>
    </source>
</evidence>